<dbReference type="SUPFAM" id="SSF103473">
    <property type="entry name" value="MFS general substrate transporter"/>
    <property type="match status" value="1"/>
</dbReference>
<dbReference type="RefSeq" id="WP_094009995.1">
    <property type="nucleotide sequence ID" value="NZ_FOEQ01000001.1"/>
</dbReference>
<dbReference type="InterPro" id="IPR036259">
    <property type="entry name" value="MFS_trans_sf"/>
</dbReference>
<evidence type="ECO:0000256" key="4">
    <source>
        <dbReference type="ARBA" id="ARBA00022519"/>
    </source>
</evidence>
<evidence type="ECO:0000256" key="3">
    <source>
        <dbReference type="ARBA" id="ARBA00022475"/>
    </source>
</evidence>
<proteinExistence type="inferred from homology"/>
<name>A0A1H8ZLM6_9PSED</name>
<dbReference type="HAMAP" id="MF_01118">
    <property type="entry name" value="MFS_YhhS"/>
    <property type="match status" value="1"/>
</dbReference>
<reference evidence="10 11" key="1">
    <citation type="submission" date="2016-10" db="EMBL/GenBank/DDBJ databases">
        <authorList>
            <person name="de Groot N.N."/>
        </authorList>
    </citation>
    <scope>NUCLEOTIDE SEQUENCE [LARGE SCALE GENOMIC DNA]</scope>
    <source>
        <strain evidence="10 11">LMG 27941</strain>
    </source>
</reference>
<evidence type="ECO:0000313" key="10">
    <source>
        <dbReference type="EMBL" id="SEP65143.1"/>
    </source>
</evidence>
<evidence type="ECO:0000259" key="9">
    <source>
        <dbReference type="PROSITE" id="PS50850"/>
    </source>
</evidence>
<evidence type="ECO:0000256" key="5">
    <source>
        <dbReference type="ARBA" id="ARBA00022692"/>
    </source>
</evidence>
<keyword evidence="6 8" id="KW-1133">Transmembrane helix</keyword>
<feature type="transmembrane region" description="Helical" evidence="8">
    <location>
        <begin position="300"/>
        <end position="324"/>
    </location>
</feature>
<dbReference type="PANTHER" id="PTHR23517:SF13">
    <property type="entry name" value="MAJOR FACILITATOR SUPERFAMILY MFS_1"/>
    <property type="match status" value="1"/>
</dbReference>
<dbReference type="Gene3D" id="1.20.1250.20">
    <property type="entry name" value="MFS general substrate transporter like domains"/>
    <property type="match status" value="1"/>
</dbReference>
<keyword evidence="3 8" id="KW-1003">Cell membrane</keyword>
<keyword evidence="4 8" id="KW-0997">Cell inner membrane</keyword>
<accession>A0A1H8ZLM6</accession>
<dbReference type="Pfam" id="PF07690">
    <property type="entry name" value="MFS_1"/>
    <property type="match status" value="2"/>
</dbReference>
<feature type="transmembrane region" description="Helical" evidence="8">
    <location>
        <begin position="246"/>
        <end position="265"/>
    </location>
</feature>
<feature type="transmembrane region" description="Helical" evidence="8">
    <location>
        <begin position="214"/>
        <end position="240"/>
    </location>
</feature>
<keyword evidence="7 8" id="KW-0472">Membrane</keyword>
<evidence type="ECO:0000256" key="2">
    <source>
        <dbReference type="ARBA" id="ARBA00022448"/>
    </source>
</evidence>
<comment type="similarity">
    <text evidence="8">Belongs to the major facilitator superfamily. YhhS family.</text>
</comment>
<evidence type="ECO:0000256" key="7">
    <source>
        <dbReference type="ARBA" id="ARBA00023136"/>
    </source>
</evidence>
<feature type="transmembrane region" description="Helical" evidence="8">
    <location>
        <begin position="272"/>
        <end position="294"/>
    </location>
</feature>
<dbReference type="InterPro" id="IPR020846">
    <property type="entry name" value="MFS_dom"/>
</dbReference>
<dbReference type="InterPro" id="IPR023008">
    <property type="entry name" value="MFS_YhhS-like"/>
</dbReference>
<comment type="subcellular location">
    <subcellularLocation>
        <location evidence="8">Cell inner membrane</location>
        <topology evidence="8">Multi-pass membrane protein</topology>
    </subcellularLocation>
    <subcellularLocation>
        <location evidence="1">Cell membrane</location>
        <topology evidence="1">Multi-pass membrane protein</topology>
    </subcellularLocation>
</comment>
<dbReference type="PROSITE" id="PS50850">
    <property type="entry name" value="MFS"/>
    <property type="match status" value="1"/>
</dbReference>
<dbReference type="Proteomes" id="UP000199221">
    <property type="component" value="Unassembled WGS sequence"/>
</dbReference>
<evidence type="ECO:0000313" key="11">
    <source>
        <dbReference type="Proteomes" id="UP000199221"/>
    </source>
</evidence>
<feature type="transmembrane region" description="Helical" evidence="8">
    <location>
        <begin position="146"/>
        <end position="167"/>
    </location>
</feature>
<feature type="transmembrane region" description="Helical" evidence="8">
    <location>
        <begin position="173"/>
        <end position="193"/>
    </location>
</feature>
<sequence>MTAPHASSVTLQILSIVFYTFIAFLCIGLPIAVLPGHVHDQLGFGAVIAGLTIGLQYLSTLLSRPFAGRVADTLGGKRAIRYGLYGIAGCGVLTLLSAWTLALPWLSLALLLGGRLLLGIAQGLIGVATLSWGIGQVGPEHTARVISWNGIASYGAIAVGAPAGVLLVESLSFAVLGPALLLLALSALLVLRTRPEVVVAGGERLPFWSAFGRVAPCGLGLTLASIGYGTLTTFVTLYYLERGWVGAAWCLSAFGLCFILSRLLFVNAVNRFGGYNVAIACMATEVLGLTMLWLAPSPLWAMLGAGLTGFGLSLVYPALGVEAIRQVPSSSRGAGLGAYAVFFDLALAVAGPVMGAVAVHLGYASIFAVAALLALSGVGLTLLLARRG</sequence>
<dbReference type="InterPro" id="IPR050171">
    <property type="entry name" value="MFS_Transporters"/>
</dbReference>
<feature type="transmembrane region" description="Helical" evidence="8">
    <location>
        <begin position="82"/>
        <end position="102"/>
    </location>
</feature>
<feature type="transmembrane region" description="Helical" evidence="8">
    <location>
        <begin position="42"/>
        <end position="62"/>
    </location>
</feature>
<dbReference type="AlphaFoldDB" id="A0A1H8ZLM6"/>
<feature type="transmembrane region" description="Helical" evidence="8">
    <location>
        <begin position="108"/>
        <end position="134"/>
    </location>
</feature>
<dbReference type="InterPro" id="IPR011701">
    <property type="entry name" value="MFS"/>
</dbReference>
<keyword evidence="2 8" id="KW-0813">Transport</keyword>
<dbReference type="GO" id="GO:0005886">
    <property type="term" value="C:plasma membrane"/>
    <property type="evidence" value="ECO:0007669"/>
    <property type="project" value="UniProtKB-SubCell"/>
</dbReference>
<dbReference type="GO" id="GO:0022857">
    <property type="term" value="F:transmembrane transporter activity"/>
    <property type="evidence" value="ECO:0007669"/>
    <property type="project" value="UniProtKB-UniRule"/>
</dbReference>
<evidence type="ECO:0000256" key="6">
    <source>
        <dbReference type="ARBA" id="ARBA00022989"/>
    </source>
</evidence>
<gene>
    <name evidence="10" type="ORF">SAMN05216230_101164</name>
</gene>
<feature type="transmembrane region" description="Helical" evidence="8">
    <location>
        <begin position="336"/>
        <end position="357"/>
    </location>
</feature>
<feature type="transmembrane region" description="Helical" evidence="8">
    <location>
        <begin position="12"/>
        <end position="36"/>
    </location>
</feature>
<feature type="domain" description="Major facilitator superfamily (MFS) profile" evidence="9">
    <location>
        <begin position="172"/>
        <end position="388"/>
    </location>
</feature>
<evidence type="ECO:0000256" key="8">
    <source>
        <dbReference type="HAMAP-Rule" id="MF_01118"/>
    </source>
</evidence>
<feature type="transmembrane region" description="Helical" evidence="8">
    <location>
        <begin position="363"/>
        <end position="385"/>
    </location>
</feature>
<dbReference type="NCBIfam" id="NF003477">
    <property type="entry name" value="PRK05122.1"/>
    <property type="match status" value="1"/>
</dbReference>
<keyword evidence="5 8" id="KW-0812">Transmembrane</keyword>
<dbReference type="PANTHER" id="PTHR23517">
    <property type="entry name" value="RESISTANCE PROTEIN MDTM, PUTATIVE-RELATED-RELATED"/>
    <property type="match status" value="1"/>
</dbReference>
<dbReference type="EMBL" id="FOEQ01000001">
    <property type="protein sequence ID" value="SEP65143.1"/>
    <property type="molecule type" value="Genomic_DNA"/>
</dbReference>
<evidence type="ECO:0000256" key="1">
    <source>
        <dbReference type="ARBA" id="ARBA00004651"/>
    </source>
</evidence>
<organism evidence="10 11">
    <name type="scientific">Pseudomonas soli</name>
    <dbReference type="NCBI Taxonomy" id="1306993"/>
    <lineage>
        <taxon>Bacteria</taxon>
        <taxon>Pseudomonadati</taxon>
        <taxon>Pseudomonadota</taxon>
        <taxon>Gammaproteobacteria</taxon>
        <taxon>Pseudomonadales</taxon>
        <taxon>Pseudomonadaceae</taxon>
        <taxon>Pseudomonas</taxon>
    </lineage>
</organism>
<protein>
    <recommendedName>
        <fullName evidence="8">Uncharacterized MFS-type transporter SAMN05216230_101164</fullName>
    </recommendedName>
</protein>